<feature type="transmembrane region" description="Helical" evidence="7">
    <location>
        <begin position="376"/>
        <end position="399"/>
    </location>
</feature>
<feature type="transmembrane region" description="Helical" evidence="7">
    <location>
        <begin position="278"/>
        <end position="298"/>
    </location>
</feature>
<dbReference type="PIRSF" id="PIRSF002808">
    <property type="entry name" value="Hexose_phosphate_transp"/>
    <property type="match status" value="1"/>
</dbReference>
<dbReference type="Proteomes" id="UP001596505">
    <property type="component" value="Unassembled WGS sequence"/>
</dbReference>
<gene>
    <name evidence="9" type="ORF">ACFQRG_04550</name>
</gene>
<evidence type="ECO:0000256" key="4">
    <source>
        <dbReference type="ARBA" id="ARBA00022692"/>
    </source>
</evidence>
<feature type="domain" description="Major facilitator superfamily (MFS) profile" evidence="8">
    <location>
        <begin position="23"/>
        <end position="431"/>
    </location>
</feature>
<dbReference type="InterPro" id="IPR000849">
    <property type="entry name" value="Sugar_P_transporter"/>
</dbReference>
<accession>A0ABW2PUI0</accession>
<dbReference type="PANTHER" id="PTHR11662:SF399">
    <property type="entry name" value="FI19708P1-RELATED"/>
    <property type="match status" value="1"/>
</dbReference>
<feature type="transmembrane region" description="Helical" evidence="7">
    <location>
        <begin position="21"/>
        <end position="39"/>
    </location>
</feature>
<keyword evidence="10" id="KW-1185">Reference proteome</keyword>
<dbReference type="Pfam" id="PF07690">
    <property type="entry name" value="MFS_1"/>
    <property type="match status" value="1"/>
</dbReference>
<evidence type="ECO:0000256" key="5">
    <source>
        <dbReference type="ARBA" id="ARBA00022989"/>
    </source>
</evidence>
<feature type="transmembrane region" description="Helical" evidence="7">
    <location>
        <begin position="242"/>
        <end position="266"/>
    </location>
</feature>
<feature type="transmembrane region" description="Helical" evidence="7">
    <location>
        <begin position="93"/>
        <end position="116"/>
    </location>
</feature>
<evidence type="ECO:0000256" key="2">
    <source>
        <dbReference type="ARBA" id="ARBA00022448"/>
    </source>
</evidence>
<evidence type="ECO:0000259" key="8">
    <source>
        <dbReference type="PROSITE" id="PS50850"/>
    </source>
</evidence>
<feature type="transmembrane region" description="Helical" evidence="7">
    <location>
        <begin position="343"/>
        <end position="364"/>
    </location>
</feature>
<keyword evidence="3" id="KW-1003">Cell membrane</keyword>
<dbReference type="Gene3D" id="1.20.1250.20">
    <property type="entry name" value="MFS general substrate transporter like domains"/>
    <property type="match status" value="2"/>
</dbReference>
<reference evidence="10" key="1">
    <citation type="journal article" date="2019" name="Int. J. Syst. Evol. Microbiol.">
        <title>The Global Catalogue of Microorganisms (GCM) 10K type strain sequencing project: providing services to taxonomists for standard genome sequencing and annotation.</title>
        <authorList>
            <consortium name="The Broad Institute Genomics Platform"/>
            <consortium name="The Broad Institute Genome Sequencing Center for Infectious Disease"/>
            <person name="Wu L."/>
            <person name="Ma J."/>
        </authorList>
    </citation>
    <scope>NUCLEOTIDE SEQUENCE [LARGE SCALE GENOMIC DNA]</scope>
    <source>
        <strain evidence="10">CGMCC 1.16305</strain>
    </source>
</reference>
<keyword evidence="6 7" id="KW-0472">Membrane</keyword>
<name>A0ABW2PUI0_9BACL</name>
<dbReference type="InterPro" id="IPR050382">
    <property type="entry name" value="MFS_Na/Anion_cotransporter"/>
</dbReference>
<dbReference type="InterPro" id="IPR011701">
    <property type="entry name" value="MFS"/>
</dbReference>
<keyword evidence="2" id="KW-0813">Transport</keyword>
<evidence type="ECO:0000256" key="3">
    <source>
        <dbReference type="ARBA" id="ARBA00022475"/>
    </source>
</evidence>
<keyword evidence="5 7" id="KW-1133">Transmembrane helix</keyword>
<evidence type="ECO:0000256" key="7">
    <source>
        <dbReference type="SAM" id="Phobius"/>
    </source>
</evidence>
<feature type="transmembrane region" description="Helical" evidence="7">
    <location>
        <begin position="59"/>
        <end position="81"/>
    </location>
</feature>
<comment type="caution">
    <text evidence="9">The sequence shown here is derived from an EMBL/GenBank/DDBJ whole genome shotgun (WGS) entry which is preliminary data.</text>
</comment>
<feature type="transmembrane region" description="Helical" evidence="7">
    <location>
        <begin position="405"/>
        <end position="426"/>
    </location>
</feature>
<proteinExistence type="predicted"/>
<evidence type="ECO:0000313" key="9">
    <source>
        <dbReference type="EMBL" id="MFC7392245.1"/>
    </source>
</evidence>
<dbReference type="PROSITE" id="PS50850">
    <property type="entry name" value="MFS"/>
    <property type="match status" value="1"/>
</dbReference>
<keyword evidence="4 7" id="KW-0812">Transmembrane</keyword>
<evidence type="ECO:0000313" key="10">
    <source>
        <dbReference type="Proteomes" id="UP001596505"/>
    </source>
</evidence>
<dbReference type="PANTHER" id="PTHR11662">
    <property type="entry name" value="SOLUTE CARRIER FAMILY 17"/>
    <property type="match status" value="1"/>
</dbReference>
<comment type="subcellular location">
    <subcellularLocation>
        <location evidence="1">Cell membrane</location>
        <topology evidence="1">Multi-pass membrane protein</topology>
    </subcellularLocation>
</comment>
<evidence type="ECO:0000256" key="6">
    <source>
        <dbReference type="ARBA" id="ARBA00023136"/>
    </source>
</evidence>
<sequence>MEIKTNSEKVRPLSTKGHFRWTVVIWLLIGGIINYLDRANLSIAAPEMIKDLHLSNTDIGLMGTVFSWTYAVMQLPSGWFIDKFGAKKVYSIAVIWWSLMTFLTGTCHKLGAFLGVRFLLGAGEAPCFPTNAKITSSWFPKKERGLATGIWDSSSKWGPALAPPILVTIMAAYGWRALFFITGIIGIVFIIFFIAFYRRPDRSKKLSEEELAYMKEGGAGTEENIQKNTKIKWRDLLKHRSVWGMILGFFCTIWIWNIFLNFLPLYLLKTQHISLAQLGIYASIPWVGGIFGDIFGGYLTKKLTDKGIASPVTAKRSLITICGILSALVVVFIPFVNSLALTITLFTMALCFISAITGSAWALAGDIAPPTMVGSVGAIQNFGGYFGGAFSPVVAGLIADTTGSYSLAFISGGIIAGCASLCYWFIVKKPIEEND</sequence>
<dbReference type="EMBL" id="JBHTCO010000004">
    <property type="protein sequence ID" value="MFC7392245.1"/>
    <property type="molecule type" value="Genomic_DNA"/>
</dbReference>
<dbReference type="RefSeq" id="WP_380964143.1">
    <property type="nucleotide sequence ID" value="NZ_JBHTCO010000004.1"/>
</dbReference>
<protein>
    <submittedName>
        <fullName evidence="9">MFS transporter</fullName>
    </submittedName>
</protein>
<feature type="transmembrane region" description="Helical" evidence="7">
    <location>
        <begin position="318"/>
        <end position="337"/>
    </location>
</feature>
<feature type="transmembrane region" description="Helical" evidence="7">
    <location>
        <begin position="173"/>
        <end position="197"/>
    </location>
</feature>
<dbReference type="InterPro" id="IPR020846">
    <property type="entry name" value="MFS_dom"/>
</dbReference>
<dbReference type="InterPro" id="IPR036259">
    <property type="entry name" value="MFS_trans_sf"/>
</dbReference>
<evidence type="ECO:0000256" key="1">
    <source>
        <dbReference type="ARBA" id="ARBA00004651"/>
    </source>
</evidence>
<organism evidence="9 10">
    <name type="scientific">Scopulibacillus cellulosilyticus</name>
    <dbReference type="NCBI Taxonomy" id="2665665"/>
    <lineage>
        <taxon>Bacteria</taxon>
        <taxon>Bacillati</taxon>
        <taxon>Bacillota</taxon>
        <taxon>Bacilli</taxon>
        <taxon>Bacillales</taxon>
        <taxon>Sporolactobacillaceae</taxon>
        <taxon>Scopulibacillus</taxon>
    </lineage>
</organism>
<dbReference type="SUPFAM" id="SSF103473">
    <property type="entry name" value="MFS general substrate transporter"/>
    <property type="match status" value="1"/>
</dbReference>
<dbReference type="CDD" id="cd17319">
    <property type="entry name" value="MFS_ExuT_GudP_like"/>
    <property type="match status" value="1"/>
</dbReference>